<keyword evidence="1" id="KW-0489">Methyltransferase</keyword>
<dbReference type="STRING" id="270351.Maq22A_c22045"/>
<reference evidence="2" key="2">
    <citation type="submission" date="2015-01" db="EMBL/GenBank/DDBJ databases">
        <title>Complete genome sequence of Methylobacterium aquaticum strain 22A.</title>
        <authorList>
            <person name="Tani A."/>
            <person name="Ogura Y."/>
            <person name="Hayashi T."/>
        </authorList>
    </citation>
    <scope>NUCLEOTIDE SEQUENCE [LARGE SCALE GENOMIC DNA]</scope>
    <source>
        <strain evidence="2">MA-22A</strain>
    </source>
</reference>
<dbReference type="Proteomes" id="UP000061432">
    <property type="component" value="Chromosome"/>
</dbReference>
<organism evidence="1 2">
    <name type="scientific">Methylobacterium aquaticum</name>
    <dbReference type="NCBI Taxonomy" id="270351"/>
    <lineage>
        <taxon>Bacteria</taxon>
        <taxon>Pseudomonadati</taxon>
        <taxon>Pseudomonadota</taxon>
        <taxon>Alphaproteobacteria</taxon>
        <taxon>Hyphomicrobiales</taxon>
        <taxon>Methylobacteriaceae</taxon>
        <taxon>Methylobacterium</taxon>
    </lineage>
</organism>
<dbReference type="PATRIC" id="fig|270351.10.peg.4253"/>
<keyword evidence="1" id="KW-0808">Transferase</keyword>
<sequence length="346" mass="38299">MMGLDALRARIRDGRAARQRRAALKRHGLAVLPLRRDMPEAEDGLAALDRLWQAGELDRFDALYAAAEARDLMMGNALKLHVVLWTELLARAEGAGDGPALDRLCEPFARWWERSGTPMAGAAYASALLSAAFAHRGGGYVDTVLEAQWAAFNARIETGRGVLDACAAAGAGGLPWAWTHYDYGLHRNDGFEDFQGRFMRAWSLDTANWQICVAHGVRLLPRWFGDGMGDLDGFARYAASVGQDRFGAGLYALIYGRGYAIGNHDVRDTLCDVDLLMRGYEDLAARYPCQSIYNRWAAGLYFARRYGACAEVFRTRITAIVPEIWLGDREEEQVDDALDTIRAVGD</sequence>
<reference evidence="1 2" key="1">
    <citation type="journal article" date="2015" name="Genome Announc.">
        <title>Complete Genome Sequence of Methylobacterium aquaticum Strain 22A, Isolated from Racomitrium japonicum Moss.</title>
        <authorList>
            <person name="Tani A."/>
            <person name="Ogura Y."/>
            <person name="Hayashi T."/>
            <person name="Kimbara K."/>
        </authorList>
    </citation>
    <scope>NUCLEOTIDE SEQUENCE [LARGE SCALE GENOMIC DNA]</scope>
    <source>
        <strain evidence="1 2">MA-22A</strain>
    </source>
</reference>
<dbReference type="GO" id="GO:0032259">
    <property type="term" value="P:methylation"/>
    <property type="evidence" value="ECO:0007669"/>
    <property type="project" value="UniProtKB-KW"/>
</dbReference>
<gene>
    <name evidence="1" type="ORF">Maq22A_c22045</name>
</gene>
<dbReference type="EMBL" id="AP014704">
    <property type="protein sequence ID" value="BAQ47403.1"/>
    <property type="molecule type" value="Genomic_DNA"/>
</dbReference>
<protein>
    <submittedName>
        <fullName evidence="1">tRNA and rRNA cytosine-C5-methylases</fullName>
    </submittedName>
</protein>
<dbReference type="KEGG" id="maqu:Maq22A_c22045"/>
<name>A0A0C6FFS9_9HYPH</name>
<dbReference type="GO" id="GO:0008168">
    <property type="term" value="F:methyltransferase activity"/>
    <property type="evidence" value="ECO:0007669"/>
    <property type="project" value="UniProtKB-KW"/>
</dbReference>
<dbReference type="RefSeq" id="WP_145984687.1">
    <property type="nucleotide sequence ID" value="NZ_AP014704.1"/>
</dbReference>
<evidence type="ECO:0000313" key="2">
    <source>
        <dbReference type="Proteomes" id="UP000061432"/>
    </source>
</evidence>
<proteinExistence type="predicted"/>
<accession>A0A0C6FFS9</accession>
<dbReference type="AlphaFoldDB" id="A0A0C6FFS9"/>
<evidence type="ECO:0000313" key="1">
    <source>
        <dbReference type="EMBL" id="BAQ47403.1"/>
    </source>
</evidence>
<dbReference type="OrthoDB" id="8417055at2"/>